<organism evidence="1 2">
    <name type="scientific">Floridaenema aerugineum BLCC-F46</name>
    <dbReference type="NCBI Taxonomy" id="3153654"/>
    <lineage>
        <taxon>Bacteria</taxon>
        <taxon>Bacillati</taxon>
        <taxon>Cyanobacteriota</taxon>
        <taxon>Cyanophyceae</taxon>
        <taxon>Oscillatoriophycideae</taxon>
        <taxon>Aerosakkonematales</taxon>
        <taxon>Aerosakkonemataceae</taxon>
        <taxon>Floridanema</taxon>
        <taxon>Floridanema aerugineum</taxon>
    </lineage>
</organism>
<dbReference type="Proteomes" id="UP001576774">
    <property type="component" value="Unassembled WGS sequence"/>
</dbReference>
<gene>
    <name evidence="1" type="ORF">ACE1CC_13565</name>
</gene>
<dbReference type="EMBL" id="JBHFNQ010000105">
    <property type="protein sequence ID" value="MFB2877878.1"/>
    <property type="molecule type" value="Genomic_DNA"/>
</dbReference>
<keyword evidence="2" id="KW-1185">Reference proteome</keyword>
<evidence type="ECO:0000313" key="2">
    <source>
        <dbReference type="Proteomes" id="UP001576774"/>
    </source>
</evidence>
<name>A0ABV4X504_9CYAN</name>
<dbReference type="RefSeq" id="WP_413270969.1">
    <property type="nucleotide sequence ID" value="NZ_JBHFNQ010000105.1"/>
</dbReference>
<protein>
    <recommendedName>
        <fullName evidence="3">Tetratricopeptide repeat protein</fullName>
    </recommendedName>
</protein>
<reference evidence="1 2" key="1">
    <citation type="submission" date="2024-09" db="EMBL/GenBank/DDBJ databases">
        <title>Floridaenema gen nov. (Aerosakkonemataceae, Aerosakkonematales ord. nov., Cyanobacteria) from benthic tropical and subtropical fresh waters, with the description of four new species.</title>
        <authorList>
            <person name="Moretto J.A."/>
            <person name="Berthold D.E."/>
            <person name="Lefler F.W."/>
            <person name="Huang I.-S."/>
            <person name="Laughinghouse H. IV."/>
        </authorList>
    </citation>
    <scope>NUCLEOTIDE SEQUENCE [LARGE SCALE GENOMIC DNA]</scope>
    <source>
        <strain evidence="1 2">BLCC-F46</strain>
    </source>
</reference>
<sequence>MQVTDRSFSWYDVPAEVKDLLVLAAKNWDNTAESEKYINEALAKTTDTEVLVTAYRYFVYKYKYPQALQVVEKVINTIKDAQKFPDDWEELKPILLSRSQDSQVRLFLNAYAASGFVLAKMGELEKAKEATARVKEVDAKNEFGASIILDILTRPPEEDED</sequence>
<evidence type="ECO:0008006" key="3">
    <source>
        <dbReference type="Google" id="ProtNLM"/>
    </source>
</evidence>
<accession>A0ABV4X504</accession>
<comment type="caution">
    <text evidence="1">The sequence shown here is derived from an EMBL/GenBank/DDBJ whole genome shotgun (WGS) entry which is preliminary data.</text>
</comment>
<evidence type="ECO:0000313" key="1">
    <source>
        <dbReference type="EMBL" id="MFB2877878.1"/>
    </source>
</evidence>
<proteinExistence type="predicted"/>